<dbReference type="Pfam" id="PF11977">
    <property type="entry name" value="RNase_Zc3h12a"/>
    <property type="match status" value="1"/>
</dbReference>
<protein>
    <recommendedName>
        <fullName evidence="2">RNase NYN domain-containing protein</fullName>
    </recommendedName>
</protein>
<organism evidence="3">
    <name type="scientific">Alloyangia sp. H15</name>
    <dbReference type="NCBI Taxonomy" id="3029062"/>
    <lineage>
        <taxon>Bacteria</taxon>
        <taxon>Pseudomonadati</taxon>
        <taxon>Pseudomonadota</taxon>
        <taxon>Alphaproteobacteria</taxon>
        <taxon>Rhodobacterales</taxon>
        <taxon>Roseobacteraceae</taxon>
        <taxon>Alloyangia</taxon>
    </lineage>
</organism>
<dbReference type="AlphaFoldDB" id="A0AAU8AMP3"/>
<dbReference type="Gene3D" id="3.40.50.11980">
    <property type="match status" value="1"/>
</dbReference>
<dbReference type="InterPro" id="IPR021869">
    <property type="entry name" value="RNase_Zc3h12_NYN"/>
</dbReference>
<dbReference type="EMBL" id="CP123385">
    <property type="protein sequence ID" value="XCC95856.1"/>
    <property type="molecule type" value="Genomic_DNA"/>
</dbReference>
<reference evidence="3" key="1">
    <citation type="submission" date="2023-02" db="EMBL/GenBank/DDBJ databases">
        <title>Description and genomic characterization of Salipiger bruguierae sp. nov., isolated from the sediment of mangrove plant Bruguiera sexangula.</title>
        <authorList>
            <person name="Long M."/>
        </authorList>
    </citation>
    <scope>NUCLEOTIDE SEQUENCE</scope>
    <source>
        <strain evidence="3">H15</strain>
    </source>
</reference>
<gene>
    <name evidence="3" type="ORF">PVT71_22505</name>
</gene>
<evidence type="ECO:0000256" key="1">
    <source>
        <dbReference type="SAM" id="Phobius"/>
    </source>
</evidence>
<evidence type="ECO:0000313" key="3">
    <source>
        <dbReference type="EMBL" id="XCC95856.1"/>
    </source>
</evidence>
<evidence type="ECO:0000259" key="2">
    <source>
        <dbReference type="Pfam" id="PF11977"/>
    </source>
</evidence>
<name>A0AAU8AMP3_9RHOB</name>
<keyword evidence="1" id="KW-0472">Membrane</keyword>
<feature type="domain" description="RNase NYN" evidence="2">
    <location>
        <begin position="61"/>
        <end position="171"/>
    </location>
</feature>
<keyword evidence="1" id="KW-1133">Transmembrane helix</keyword>
<feature type="transmembrane region" description="Helical" evidence="1">
    <location>
        <begin position="28"/>
        <end position="46"/>
    </location>
</feature>
<accession>A0AAU8AMP3</accession>
<keyword evidence="1" id="KW-0812">Transmembrane</keyword>
<dbReference type="RefSeq" id="WP_353474723.1">
    <property type="nucleotide sequence ID" value="NZ_CP123385.1"/>
</dbReference>
<sequence length="194" mass="20983">MIVPLLLLAASLTGLVAALSQPGLTDVALLAIPCALASLILLLRAWPERARGPARRPSRGRPIILDGSNIMYWRGGDPELAAVREAVDALRARGFTPGVVFDANVGYKLVGRYQNNAELGRLLGLPRDRVTVVSKGIPADQVILKAARGRGARIITNDRYRDWAEAHPEIAREGHLVRGGYRAGKLWLELDDGA</sequence>
<proteinExistence type="predicted"/>